<dbReference type="PROSITE" id="PS01124">
    <property type="entry name" value="HTH_ARAC_FAMILY_2"/>
    <property type="match status" value="1"/>
</dbReference>
<dbReference type="SUPFAM" id="SSF46689">
    <property type="entry name" value="Homeodomain-like"/>
    <property type="match status" value="1"/>
</dbReference>
<keyword evidence="2" id="KW-0238">DNA-binding</keyword>
<keyword evidence="1" id="KW-0805">Transcription regulation</keyword>
<dbReference type="InterPro" id="IPR029442">
    <property type="entry name" value="GyrI-like"/>
</dbReference>
<feature type="domain" description="HTH araC/xylS-type" evidence="4">
    <location>
        <begin position="5"/>
        <end position="111"/>
    </location>
</feature>
<dbReference type="PRINTS" id="PR00032">
    <property type="entry name" value="HTHARAC"/>
</dbReference>
<dbReference type="InterPro" id="IPR020449">
    <property type="entry name" value="Tscrpt_reg_AraC-type_HTH"/>
</dbReference>
<evidence type="ECO:0000313" key="5">
    <source>
        <dbReference type="EMBL" id="GAA3287826.1"/>
    </source>
</evidence>
<keyword evidence="3" id="KW-0804">Transcription</keyword>
<dbReference type="SMART" id="SM00871">
    <property type="entry name" value="AraC_E_bind"/>
    <property type="match status" value="1"/>
</dbReference>
<evidence type="ECO:0000256" key="3">
    <source>
        <dbReference type="ARBA" id="ARBA00023163"/>
    </source>
</evidence>
<dbReference type="PANTHER" id="PTHR47504:SF5">
    <property type="entry name" value="RIGHT ORIGIN-BINDING PROTEIN"/>
    <property type="match status" value="1"/>
</dbReference>
<dbReference type="EMBL" id="BAAAYG010000014">
    <property type="protein sequence ID" value="GAA3287826.1"/>
    <property type="molecule type" value="Genomic_DNA"/>
</dbReference>
<dbReference type="Gene3D" id="3.20.80.10">
    <property type="entry name" value="Regulatory factor, effector binding domain"/>
    <property type="match status" value="1"/>
</dbReference>
<sequence>MELWNRAIEEIEQRVADGASGSGDGVVDVGSLARTTLTSEHHFRRLFTVLAGMPVSEYIRRRRLTVAAADVVAGREALQDIAIRFGYDSADAFSRAFRAVHGLSPSQARASGADLRSQAPLRITLRVEGAEPMTYRLVEQEAFTLVGRRRRMAIVARGTNPEIEQFRQELGLEVLRDISARSTREPARLLSVSTDFVEGREDGASIEFWFAAAVDGAPEEVDAGEHETRAVPASTWLVLSSSGPSVEEVQQLWPRAYGEWFPANPYQPVDGPELIAPVLDDAGGVEHYELWLSVEPRSS</sequence>
<dbReference type="PROSITE" id="PS00041">
    <property type="entry name" value="HTH_ARAC_FAMILY_1"/>
    <property type="match status" value="1"/>
</dbReference>
<dbReference type="RefSeq" id="WP_344721925.1">
    <property type="nucleotide sequence ID" value="NZ_BAAAYG010000014.1"/>
</dbReference>
<gene>
    <name evidence="5" type="ORF">GCM10020260_25090</name>
</gene>
<accession>A0ABP6RH99</accession>
<proteinExistence type="predicted"/>
<reference evidence="6" key="1">
    <citation type="journal article" date="2019" name="Int. J. Syst. Evol. Microbiol.">
        <title>The Global Catalogue of Microorganisms (GCM) 10K type strain sequencing project: providing services to taxonomists for standard genome sequencing and annotation.</title>
        <authorList>
            <consortium name="The Broad Institute Genomics Platform"/>
            <consortium name="The Broad Institute Genome Sequencing Center for Infectious Disease"/>
            <person name="Wu L."/>
            <person name="Ma J."/>
        </authorList>
    </citation>
    <scope>NUCLEOTIDE SEQUENCE [LARGE SCALE GENOMIC DNA]</scope>
    <source>
        <strain evidence="6">JCM 11483</strain>
    </source>
</reference>
<dbReference type="InterPro" id="IPR010499">
    <property type="entry name" value="AraC_E-bd"/>
</dbReference>
<dbReference type="Proteomes" id="UP001501736">
    <property type="component" value="Unassembled WGS sequence"/>
</dbReference>
<dbReference type="PANTHER" id="PTHR47504">
    <property type="entry name" value="RIGHT ORIGIN-BINDING PROTEIN"/>
    <property type="match status" value="1"/>
</dbReference>
<dbReference type="InterPro" id="IPR009057">
    <property type="entry name" value="Homeodomain-like_sf"/>
</dbReference>
<evidence type="ECO:0000259" key="4">
    <source>
        <dbReference type="PROSITE" id="PS01124"/>
    </source>
</evidence>
<evidence type="ECO:0000313" key="6">
    <source>
        <dbReference type="Proteomes" id="UP001501736"/>
    </source>
</evidence>
<dbReference type="Pfam" id="PF12833">
    <property type="entry name" value="HTH_18"/>
    <property type="match status" value="1"/>
</dbReference>
<evidence type="ECO:0000256" key="1">
    <source>
        <dbReference type="ARBA" id="ARBA00023015"/>
    </source>
</evidence>
<organism evidence="5 6">
    <name type="scientific">Nesterenkonia halobia</name>
    <dbReference type="NCBI Taxonomy" id="37922"/>
    <lineage>
        <taxon>Bacteria</taxon>
        <taxon>Bacillati</taxon>
        <taxon>Actinomycetota</taxon>
        <taxon>Actinomycetes</taxon>
        <taxon>Micrococcales</taxon>
        <taxon>Micrococcaceae</taxon>
        <taxon>Nesterenkonia</taxon>
    </lineage>
</organism>
<comment type="caution">
    <text evidence="5">The sequence shown here is derived from an EMBL/GenBank/DDBJ whole genome shotgun (WGS) entry which is preliminary data.</text>
</comment>
<keyword evidence="6" id="KW-1185">Reference proteome</keyword>
<name>A0ABP6RH99_9MICC</name>
<protein>
    <submittedName>
        <fullName evidence="5">AraC family transcriptional regulator</fullName>
    </submittedName>
</protein>
<dbReference type="SUPFAM" id="SSF55136">
    <property type="entry name" value="Probable bacterial effector-binding domain"/>
    <property type="match status" value="1"/>
</dbReference>
<dbReference type="InterPro" id="IPR050959">
    <property type="entry name" value="MarA-like"/>
</dbReference>
<dbReference type="SMART" id="SM00342">
    <property type="entry name" value="HTH_ARAC"/>
    <property type="match status" value="1"/>
</dbReference>
<dbReference type="Gene3D" id="1.10.10.60">
    <property type="entry name" value="Homeodomain-like"/>
    <property type="match status" value="1"/>
</dbReference>
<dbReference type="Pfam" id="PF06445">
    <property type="entry name" value="GyrI-like"/>
    <property type="match status" value="1"/>
</dbReference>
<dbReference type="InterPro" id="IPR018062">
    <property type="entry name" value="HTH_AraC-typ_CS"/>
</dbReference>
<evidence type="ECO:0000256" key="2">
    <source>
        <dbReference type="ARBA" id="ARBA00023125"/>
    </source>
</evidence>
<dbReference type="InterPro" id="IPR011256">
    <property type="entry name" value="Reg_factor_effector_dom_sf"/>
</dbReference>
<dbReference type="InterPro" id="IPR018060">
    <property type="entry name" value="HTH_AraC"/>
</dbReference>